<dbReference type="Pfam" id="PF06271">
    <property type="entry name" value="RDD"/>
    <property type="match status" value="1"/>
</dbReference>
<evidence type="ECO:0000256" key="3">
    <source>
        <dbReference type="ARBA" id="ARBA00022989"/>
    </source>
</evidence>
<reference evidence="7 8" key="1">
    <citation type="submission" date="2024-04" db="EMBL/GenBank/DDBJ databases">
        <title>Draft genome sequence of Sessilibacter corallicola NBRC 116591.</title>
        <authorList>
            <person name="Miyakawa T."/>
            <person name="Kusuya Y."/>
            <person name="Miura T."/>
        </authorList>
    </citation>
    <scope>NUCLEOTIDE SEQUENCE [LARGE SCALE GENOMIC DNA]</scope>
    <source>
        <strain evidence="7 8">KU-00831-HH</strain>
    </source>
</reference>
<dbReference type="PANTHER" id="PTHR38480">
    <property type="entry name" value="SLR0254 PROTEIN"/>
    <property type="match status" value="1"/>
</dbReference>
<evidence type="ECO:0000256" key="2">
    <source>
        <dbReference type="ARBA" id="ARBA00022692"/>
    </source>
</evidence>
<dbReference type="Proteomes" id="UP001465153">
    <property type="component" value="Unassembled WGS sequence"/>
</dbReference>
<dbReference type="EMBL" id="BAABWN010000021">
    <property type="protein sequence ID" value="GAA6170234.1"/>
    <property type="molecule type" value="Genomic_DNA"/>
</dbReference>
<name>A0ABQ0AF18_9GAMM</name>
<feature type="transmembrane region" description="Helical" evidence="5">
    <location>
        <begin position="29"/>
        <end position="49"/>
    </location>
</feature>
<gene>
    <name evidence="7" type="ORF">NBRC116591_40480</name>
</gene>
<evidence type="ECO:0000256" key="5">
    <source>
        <dbReference type="SAM" id="Phobius"/>
    </source>
</evidence>
<proteinExistence type="predicted"/>
<evidence type="ECO:0000313" key="7">
    <source>
        <dbReference type="EMBL" id="GAA6170234.1"/>
    </source>
</evidence>
<comment type="caution">
    <text evidence="7">The sequence shown here is derived from an EMBL/GenBank/DDBJ whole genome shotgun (WGS) entry which is preliminary data.</text>
</comment>
<accession>A0ABQ0AF18</accession>
<evidence type="ECO:0000313" key="8">
    <source>
        <dbReference type="Proteomes" id="UP001465153"/>
    </source>
</evidence>
<keyword evidence="2 5" id="KW-0812">Transmembrane</keyword>
<dbReference type="InterPro" id="IPR010432">
    <property type="entry name" value="RDD"/>
</dbReference>
<evidence type="ECO:0000259" key="6">
    <source>
        <dbReference type="Pfam" id="PF06271"/>
    </source>
</evidence>
<keyword evidence="4 5" id="KW-0472">Membrane</keyword>
<dbReference type="RefSeq" id="WP_353304539.1">
    <property type="nucleotide sequence ID" value="NZ_BAABWN010000021.1"/>
</dbReference>
<keyword evidence="8" id="KW-1185">Reference proteome</keyword>
<evidence type="ECO:0000256" key="4">
    <source>
        <dbReference type="ARBA" id="ARBA00023136"/>
    </source>
</evidence>
<feature type="domain" description="RDD" evidence="6">
    <location>
        <begin position="23"/>
        <end position="143"/>
    </location>
</feature>
<protein>
    <submittedName>
        <fullName evidence="7">RDD family protein</fullName>
    </submittedName>
</protein>
<feature type="transmembrane region" description="Helical" evidence="5">
    <location>
        <begin position="61"/>
        <end position="79"/>
    </location>
</feature>
<organism evidence="7 8">
    <name type="scientific">Sessilibacter corallicola</name>
    <dbReference type="NCBI Taxonomy" id="2904075"/>
    <lineage>
        <taxon>Bacteria</taxon>
        <taxon>Pseudomonadati</taxon>
        <taxon>Pseudomonadota</taxon>
        <taxon>Gammaproteobacteria</taxon>
        <taxon>Cellvibrionales</taxon>
        <taxon>Cellvibrionaceae</taxon>
        <taxon>Sessilibacter</taxon>
    </lineage>
</organism>
<keyword evidence="3 5" id="KW-1133">Transmembrane helix</keyword>
<evidence type="ECO:0000256" key="1">
    <source>
        <dbReference type="ARBA" id="ARBA00004141"/>
    </source>
</evidence>
<sequence>MYLINTEYKVETPEGVDLTAELAGPIPRILAFIIDISIRFGVIYVFYLIFQSLNWTVGPVFIAYFLLEWFYPTLFEVLYRGQTPGKRIVGLVVVNDDLTPVSWNSSIIRNFLRTVDFLPVLYVGGLITMIINPHYKRLGDLSAGTIVVYKNRTKDSEQLPKIKAIAPNLTLELEDQVAIVNFTQRHSEFSSDRAQEIANILEPIHGLQNKNAVNHLHGLGKWYLGGKD</sequence>
<comment type="subcellular location">
    <subcellularLocation>
        <location evidence="1">Membrane</location>
        <topology evidence="1">Multi-pass membrane protein</topology>
    </subcellularLocation>
</comment>
<dbReference type="PANTHER" id="PTHR38480:SF1">
    <property type="entry name" value="SLR0254 PROTEIN"/>
    <property type="match status" value="1"/>
</dbReference>